<feature type="domain" description="CCHC-type" evidence="3">
    <location>
        <begin position="43"/>
        <end position="58"/>
    </location>
</feature>
<dbReference type="GO" id="GO:0003676">
    <property type="term" value="F:nucleic acid binding"/>
    <property type="evidence" value="ECO:0007669"/>
    <property type="project" value="InterPro"/>
</dbReference>
<feature type="region of interest" description="Disordered" evidence="2">
    <location>
        <begin position="84"/>
        <end position="112"/>
    </location>
</feature>
<accession>A0A0L8HMP0</accession>
<dbReference type="AlphaFoldDB" id="A0A0L8HMP0"/>
<feature type="compositionally biased region" description="Basic and acidic residues" evidence="2">
    <location>
        <begin position="100"/>
        <end position="112"/>
    </location>
</feature>
<proteinExistence type="predicted"/>
<protein>
    <recommendedName>
        <fullName evidence="3">CCHC-type domain-containing protein</fullName>
    </recommendedName>
</protein>
<dbReference type="InterPro" id="IPR036875">
    <property type="entry name" value="Znf_CCHC_sf"/>
</dbReference>
<evidence type="ECO:0000313" key="4">
    <source>
        <dbReference type="EMBL" id="KOF90477.1"/>
    </source>
</evidence>
<evidence type="ECO:0000256" key="2">
    <source>
        <dbReference type="SAM" id="MobiDB-lite"/>
    </source>
</evidence>
<dbReference type="GO" id="GO:0008270">
    <property type="term" value="F:zinc ion binding"/>
    <property type="evidence" value="ECO:0007669"/>
    <property type="project" value="UniProtKB-KW"/>
</dbReference>
<keyword evidence="1" id="KW-0479">Metal-binding</keyword>
<name>A0A0L8HMP0_OCTBM</name>
<reference evidence="4" key="1">
    <citation type="submission" date="2015-07" db="EMBL/GenBank/DDBJ databases">
        <title>MeaNS - Measles Nucleotide Surveillance Program.</title>
        <authorList>
            <person name="Tran T."/>
            <person name="Druce J."/>
        </authorList>
    </citation>
    <scope>NUCLEOTIDE SEQUENCE</scope>
    <source>
        <strain evidence="4">UCB-OBI-ISO-001</strain>
        <tissue evidence="4">Gonad</tissue>
    </source>
</reference>
<gene>
    <name evidence="4" type="ORF">OCBIM_22011157mg</name>
</gene>
<dbReference type="InterPro" id="IPR001878">
    <property type="entry name" value="Znf_CCHC"/>
</dbReference>
<keyword evidence="1" id="KW-0862">Zinc</keyword>
<dbReference type="EMBL" id="KQ417754">
    <property type="protein sequence ID" value="KOF90477.1"/>
    <property type="molecule type" value="Genomic_DNA"/>
</dbReference>
<dbReference type="SUPFAM" id="SSF57756">
    <property type="entry name" value="Retrovirus zinc finger-like domains"/>
    <property type="match status" value="1"/>
</dbReference>
<evidence type="ECO:0000256" key="1">
    <source>
        <dbReference type="PROSITE-ProRule" id="PRU00047"/>
    </source>
</evidence>
<sequence length="135" mass="16076">MSKTADVGVMVHISLPDLHKIVEEIILPDETRLRIMVEGRLLCFECRVRGHMKAKCPQKQEQEVVEKESQEEIVIAEEEEEFTVVEKRGNSESPPKKKRKAEEKKKENRKMWKQWEIEHKGQSLQQLWRRRDGRD</sequence>
<evidence type="ECO:0000259" key="3">
    <source>
        <dbReference type="PROSITE" id="PS50158"/>
    </source>
</evidence>
<keyword evidence="1" id="KW-0863">Zinc-finger</keyword>
<organism evidence="4">
    <name type="scientific">Octopus bimaculoides</name>
    <name type="common">California two-spotted octopus</name>
    <dbReference type="NCBI Taxonomy" id="37653"/>
    <lineage>
        <taxon>Eukaryota</taxon>
        <taxon>Metazoa</taxon>
        <taxon>Spiralia</taxon>
        <taxon>Lophotrochozoa</taxon>
        <taxon>Mollusca</taxon>
        <taxon>Cephalopoda</taxon>
        <taxon>Coleoidea</taxon>
        <taxon>Octopodiformes</taxon>
        <taxon>Octopoda</taxon>
        <taxon>Incirrata</taxon>
        <taxon>Octopodidae</taxon>
        <taxon>Octopus</taxon>
    </lineage>
</organism>
<dbReference type="PROSITE" id="PS50158">
    <property type="entry name" value="ZF_CCHC"/>
    <property type="match status" value="1"/>
</dbReference>